<protein>
    <submittedName>
        <fullName evidence="2">DUF5106 domain-containing protein</fullName>
    </submittedName>
</protein>
<evidence type="ECO:0000313" key="2">
    <source>
        <dbReference type="EMBL" id="QCD42341.1"/>
    </source>
</evidence>
<dbReference type="AlphaFoldDB" id="A0A4P7W349"/>
<dbReference type="RefSeq" id="WP_136415431.1">
    <property type="nucleotide sequence ID" value="NZ_CAXHQF010000086.1"/>
</dbReference>
<sequence>MRHCIFLLALAPGFLGLVGCGSSGKDSAQSPLVEDSVEEVLTLVLPSIPSTISEPEDKAGFIAIHFWDNLDFSDEEKVSDVRFMEQNFVDYLSIFPAVMAADRQAAFDVLMSRSAVNPSARAMIVSFGEKYLNHQDSPMKNSEYYTDFRNSVRRQAR</sequence>
<evidence type="ECO:0000259" key="1">
    <source>
        <dbReference type="Pfam" id="PF17127"/>
    </source>
</evidence>
<dbReference type="InterPro" id="IPR033395">
    <property type="entry name" value="DUF5106"/>
</dbReference>
<accession>A0A4P7W349</accession>
<dbReference type="Pfam" id="PF17127">
    <property type="entry name" value="DUF5106"/>
    <property type="match status" value="1"/>
</dbReference>
<keyword evidence="3" id="KW-1185">Reference proteome</keyword>
<feature type="domain" description="DUF5106" evidence="1">
    <location>
        <begin position="22"/>
        <end position="146"/>
    </location>
</feature>
<dbReference type="EMBL" id="CP039396">
    <property type="protein sequence ID" value="QCD42341.1"/>
    <property type="molecule type" value="Genomic_DNA"/>
</dbReference>
<name>A0A4P7W349_9BACT</name>
<dbReference type="KEGG" id="ddb:E7747_08630"/>
<evidence type="ECO:0000313" key="3">
    <source>
        <dbReference type="Proteomes" id="UP000297149"/>
    </source>
</evidence>
<proteinExistence type="predicted"/>
<gene>
    <name evidence="2" type="ORF">E7747_08630</name>
</gene>
<reference evidence="3" key="1">
    <citation type="submission" date="2019-02" db="EMBL/GenBank/DDBJ databases">
        <title>Isolation and identification of novel species under the genus Muribaculum.</title>
        <authorList>
            <person name="Miyake S."/>
            <person name="Ding Y."/>
            <person name="Low A."/>
            <person name="Soh M."/>
            <person name="Seedorf H."/>
        </authorList>
    </citation>
    <scope>NUCLEOTIDE SEQUENCE [LARGE SCALE GENOMIC DNA]</scope>
    <source>
        <strain evidence="3">H5</strain>
    </source>
</reference>
<organism evidence="2 3">
    <name type="scientific">Duncaniella dubosii</name>
    <dbReference type="NCBI Taxonomy" id="2518971"/>
    <lineage>
        <taxon>Bacteria</taxon>
        <taxon>Pseudomonadati</taxon>
        <taxon>Bacteroidota</taxon>
        <taxon>Bacteroidia</taxon>
        <taxon>Bacteroidales</taxon>
        <taxon>Muribaculaceae</taxon>
        <taxon>Duncaniella</taxon>
    </lineage>
</organism>
<dbReference type="Proteomes" id="UP000297149">
    <property type="component" value="Chromosome"/>
</dbReference>
<dbReference type="PROSITE" id="PS51257">
    <property type="entry name" value="PROKAR_LIPOPROTEIN"/>
    <property type="match status" value="1"/>
</dbReference>